<reference evidence="3 4" key="1">
    <citation type="submission" date="2018-02" db="EMBL/GenBank/DDBJ databases">
        <title>Complete genome of the streamlined marine actinobacterium Pontimonas salivibrio CL-TW6 adapted to coastal planktonic lifestype.</title>
        <authorList>
            <person name="Cho B.C."/>
            <person name="Hardies S.C."/>
            <person name="Jang G.I."/>
            <person name="Hwang C.Y."/>
        </authorList>
    </citation>
    <scope>NUCLEOTIDE SEQUENCE [LARGE SCALE GENOMIC DNA]</scope>
    <source>
        <strain evidence="3 4">CL-TW6</strain>
    </source>
</reference>
<keyword evidence="2" id="KW-0812">Transmembrane</keyword>
<dbReference type="AlphaFoldDB" id="A0A2L2BQJ8"/>
<dbReference type="OrthoDB" id="8479889at2"/>
<keyword evidence="2" id="KW-0472">Membrane</keyword>
<evidence type="ECO:0000256" key="2">
    <source>
        <dbReference type="SAM" id="Phobius"/>
    </source>
</evidence>
<evidence type="ECO:0000256" key="1">
    <source>
        <dbReference type="SAM" id="MobiDB-lite"/>
    </source>
</evidence>
<dbReference type="KEGG" id="psai:C3B54_11921"/>
<dbReference type="EMBL" id="CP026923">
    <property type="protein sequence ID" value="AVG23892.1"/>
    <property type="molecule type" value="Genomic_DNA"/>
</dbReference>
<feature type="region of interest" description="Disordered" evidence="1">
    <location>
        <begin position="212"/>
        <end position="232"/>
    </location>
</feature>
<keyword evidence="4" id="KW-1185">Reference proteome</keyword>
<accession>A0A2L2BQJ8</accession>
<sequence length="232" mass="25422">MAEETQKEPGRMTQLWRVFQMTRKADKWIVPLLIAVFLGPVALGILLPLTVLPGGILTLVLWILSGILTGVLLVLVVLGNRAESTAYKQIEGQTGAVGAVLQNGLRKAWQTSEYPVAINPRTRDAVYRAVGKCGVVLIAEGSKTRSKKLLDDERRHVARAVPQITIHHLYVGPDEGGTPLRQLRKELNRFKKTLSKAEVLAVANRLEALKKPGSIPIPKGMDPAKARAPKPR</sequence>
<evidence type="ECO:0000313" key="3">
    <source>
        <dbReference type="EMBL" id="AVG23892.1"/>
    </source>
</evidence>
<organism evidence="3 4">
    <name type="scientific">Pontimonas salivibrio</name>
    <dbReference type="NCBI Taxonomy" id="1159327"/>
    <lineage>
        <taxon>Bacteria</taxon>
        <taxon>Bacillati</taxon>
        <taxon>Actinomycetota</taxon>
        <taxon>Actinomycetes</taxon>
        <taxon>Micrococcales</taxon>
        <taxon>Microbacteriaceae</taxon>
        <taxon>Pontimonas</taxon>
    </lineage>
</organism>
<protein>
    <submittedName>
        <fullName evidence="3">DUF4191-like protein</fullName>
    </submittedName>
</protein>
<evidence type="ECO:0000313" key="4">
    <source>
        <dbReference type="Proteomes" id="UP000243077"/>
    </source>
</evidence>
<gene>
    <name evidence="3" type="ORF">C3B54_11921</name>
</gene>
<dbReference type="Pfam" id="PF13829">
    <property type="entry name" value="DUF4191"/>
    <property type="match status" value="1"/>
</dbReference>
<dbReference type="InterPro" id="IPR025445">
    <property type="entry name" value="DUF4191"/>
</dbReference>
<keyword evidence="2" id="KW-1133">Transmembrane helix</keyword>
<name>A0A2L2BQJ8_9MICO</name>
<feature type="transmembrane region" description="Helical" evidence="2">
    <location>
        <begin position="28"/>
        <end position="49"/>
    </location>
</feature>
<dbReference type="RefSeq" id="WP_104913444.1">
    <property type="nucleotide sequence ID" value="NZ_CP026923.1"/>
</dbReference>
<dbReference type="Proteomes" id="UP000243077">
    <property type="component" value="Chromosome"/>
</dbReference>
<feature type="transmembrane region" description="Helical" evidence="2">
    <location>
        <begin position="55"/>
        <end position="78"/>
    </location>
</feature>
<proteinExistence type="predicted"/>